<reference evidence="3 4" key="1">
    <citation type="submission" date="2020-08" db="EMBL/GenBank/DDBJ databases">
        <title>Cohnella phylogeny.</title>
        <authorList>
            <person name="Dunlap C."/>
        </authorList>
    </citation>
    <scope>NUCLEOTIDE SEQUENCE [LARGE SCALE GENOMIC DNA]</scope>
    <source>
        <strain evidence="3 4">DSM 25241</strain>
    </source>
</reference>
<accession>A0A841T2B6</accession>
<comment type="caution">
    <text evidence="3">The sequence shown here is derived from an EMBL/GenBank/DDBJ whole genome shotgun (WGS) entry which is preliminary data.</text>
</comment>
<dbReference type="Pfam" id="PF00395">
    <property type="entry name" value="SLH"/>
    <property type="match status" value="3"/>
</dbReference>
<gene>
    <name evidence="3" type="ORF">H7B67_26710</name>
</gene>
<dbReference type="InterPro" id="IPR051465">
    <property type="entry name" value="Cell_Envelope_Struct_Comp"/>
</dbReference>
<dbReference type="Pfam" id="PF12733">
    <property type="entry name" value="Cadherin-like"/>
    <property type="match status" value="2"/>
</dbReference>
<dbReference type="InterPro" id="IPR001119">
    <property type="entry name" value="SLH_dom"/>
</dbReference>
<organism evidence="3 4">
    <name type="scientific">Cohnella thailandensis</name>
    <dbReference type="NCBI Taxonomy" id="557557"/>
    <lineage>
        <taxon>Bacteria</taxon>
        <taxon>Bacillati</taxon>
        <taxon>Bacillota</taxon>
        <taxon>Bacilli</taxon>
        <taxon>Bacillales</taxon>
        <taxon>Paenibacillaceae</taxon>
        <taxon>Cohnella</taxon>
    </lineage>
</organism>
<feature type="domain" description="SLH" evidence="2">
    <location>
        <begin position="1816"/>
        <end position="1879"/>
    </location>
</feature>
<dbReference type="RefSeq" id="WP_185122937.1">
    <property type="nucleotide sequence ID" value="NZ_JACJVQ010000024.1"/>
</dbReference>
<keyword evidence="1" id="KW-0732">Signal</keyword>
<proteinExistence type="predicted"/>
<protein>
    <submittedName>
        <fullName evidence="3">S-layer homology domain-containing protein</fullName>
    </submittedName>
</protein>
<feature type="domain" description="SLH" evidence="2">
    <location>
        <begin position="1881"/>
        <end position="1937"/>
    </location>
</feature>
<evidence type="ECO:0000259" key="2">
    <source>
        <dbReference type="PROSITE" id="PS51272"/>
    </source>
</evidence>
<evidence type="ECO:0000256" key="1">
    <source>
        <dbReference type="SAM" id="SignalP"/>
    </source>
</evidence>
<dbReference type="PANTHER" id="PTHR43308:SF5">
    <property type="entry name" value="S-LAYER PROTEIN _ PEPTIDOGLYCAN ENDO-BETA-N-ACETYLGLUCOSAMINIDASE"/>
    <property type="match status" value="1"/>
</dbReference>
<dbReference type="InterPro" id="IPR025883">
    <property type="entry name" value="Cadherin-like_domain"/>
</dbReference>
<evidence type="ECO:0000313" key="4">
    <source>
        <dbReference type="Proteomes" id="UP000535838"/>
    </source>
</evidence>
<name>A0A841T2B6_9BACL</name>
<dbReference type="Gene3D" id="2.160.20.110">
    <property type="match status" value="2"/>
</dbReference>
<feature type="signal peptide" evidence="1">
    <location>
        <begin position="1"/>
        <end position="30"/>
    </location>
</feature>
<dbReference type="PANTHER" id="PTHR43308">
    <property type="entry name" value="OUTER MEMBRANE PROTEIN ALPHA-RELATED"/>
    <property type="match status" value="1"/>
</dbReference>
<sequence length="1937" mass="201205">MKKRISIGLSMLLIVSLLAGLYGPVPQAAAADEVWIEVGTATELNNIRNDLDGNYRLTADIDMSSFGDWEPIGDNIDPFIGKLDGNGHTISHLTIDKPNMNNVGMFRNVKEAEIFNVHFADIQVSGGDYVGGIAGDLMRSNLVGSSVEGSVTGNEAVGLLVGYNNTSALEDNFAAGQLQFGKLPNQNFGGIVGYMAGTGSQFATVTRSYAAVSIPSGMSSGGMIGYLEANGRVTSSYWDTEASGVPDLGGASDKTTAEMKLKSTYSGWDFANTWGMIEKSTYPLHRSDYLKVALDTLSVQNPDDDTELTLDRPFSSDYGVYSAHVENKVDRIDVKGIAMDGSSTVSVNGGTGSELTLVPGPNDFEIKVVAKNGLQASYQLTVNRDAGTEEYPHRITTAEQLVKIGDSAEGYGLDQVYRLDADLDLSSFGAGEGWEPIGSASEPFAGTFDGNGHVLLNLAANRSGSDDVGLFGYASGAAVKNVVLEDAQLTGNRNVGALIGHAVDSDVNSVSAKGAVSGNEAVGGLVGSLDSDSSVVESLSAVSVEGDTSAGGLVGSGPDGTVSASFWDKETSGQAASAGGGLGKSTAEMMAKTTYTGAGWSFGSGSWGLIEGTTYPMPMAVLNSVLLSGLTVTATGANVSPSFDPLSGTPLFSLDRPVGNATVSATAANAGATVTYNGDSAGNVALSLGENKVDIRIVAPGGFGQAVYRLAIIVPTPKPISVQAPSPGSYLLGDTLDFTVIYDHPVEVEGTPILPLFIGIGTRMAKFIGQPSGQHEKLNFRYTVQPGDLDTNGIGLDADIELGEDGSITALGKAVLLSLPAPPTLTNVIVNGLAPIITLTPSPISPTTGVVTVTVAATVSNNVPSNALAVLKWAKGSHTVADFADSAFGTDILTARAFQATENGTYTVYAADSAGNKKTETIEIANIVTGAPSIALIPSTTTLGNAAVPVSVVASVPGESSGNELAALKWAKGSYTASDFANPDFGTDILTAQAFQATGNGTYTVYAADLAGNKTVKTITISNIVTDLPTIVLNVSTTSPVSTPVEVTVSASVSGEDLDNKLTALKWAPGSHTESDFADPDFGTDILTAQAFQATGNGTYTVYAADLAGNKTVKTITISNIVTDLPTIALSPSATMPVNDAITVTVTATVSSAASGNELTALKWAPGSRAASDFADPDFGTDILTARAFKAMENGTYTVFAADSAGNKTVETIEISNIVTDQLTISLTPSATSPVNAAVTVTVTASVPGEASGNELTALKWVQGSYVVGDFADPDLGTDIPGTRKFQATENGTYTVYAADTAGNKKAETIEIKNIVTDSPTIALIPSATTPVNDVVPVTVIATVSGTASGNELIALKWAEGSYAASDFADPSFGTDIREAGAFQATENGIYTVYAADAAGNKKVERIEILNILSELPTITLNPGTTSIVNTPVEISVAATVYGEEAGNELAALKWAEGSYTTGDFADPAFGTDIKEVRTFQATRNGTYTVYAADSAGNRKAAVLSISNIVTELPTISLDYSPKESNQARVDISVSAAVYGEENGNRIAALKWAEGELGASAFDDTAFGTDVPESGLISVSRNGKYTVYAADRAGNKRTSTIEISNIGTAVTPSIPSLPVDPSLLDDYRFYLVPGQEYTLRIKGITLQIPAGAITQSMSIAMKKATGDAKKLLGSDQTLLSDAFSLTKDVEGRFALPVRISIQWTASELGADERPGLFYYDETAGQWVEIPSEYDGKTVTGQTDHFTLFAVLPVAKNEQPTFGDIAGHWAEKEIQDGLARGWVNGYPNGTFLPNKAVSRAEFAVMLSQALNLADGEPLTFADRVSIPAWASQAAASVVKAGILSGYGDHTFRPNENITREEATAMLARAAGLAAASTPRTSFADDAAIGNWAKSYVQAAFDAKLVLGQAGNRFQPQASTTRAEAVVLLLRLAAYLKLS</sequence>
<dbReference type="Proteomes" id="UP000535838">
    <property type="component" value="Unassembled WGS sequence"/>
</dbReference>
<keyword evidence="4" id="KW-1185">Reference proteome</keyword>
<feature type="domain" description="SLH" evidence="2">
    <location>
        <begin position="1756"/>
        <end position="1815"/>
    </location>
</feature>
<dbReference type="EMBL" id="JACJVQ010000024">
    <property type="protein sequence ID" value="MBB6637732.1"/>
    <property type="molecule type" value="Genomic_DNA"/>
</dbReference>
<dbReference type="PROSITE" id="PS51272">
    <property type="entry name" value="SLH"/>
    <property type="match status" value="3"/>
</dbReference>
<evidence type="ECO:0000313" key="3">
    <source>
        <dbReference type="EMBL" id="MBB6637732.1"/>
    </source>
</evidence>
<feature type="chain" id="PRO_5032909514" evidence="1">
    <location>
        <begin position="31"/>
        <end position="1937"/>
    </location>
</feature>